<comment type="pathway">
    <text evidence="2 14 15">Porphyrin-containing compound metabolism; protoporphyrin-IX biosynthesis; protoporphyrin-IX from protoporphyrinogen-IX: step 1/1.</text>
</comment>
<dbReference type="GO" id="GO:0005886">
    <property type="term" value="C:plasma membrane"/>
    <property type="evidence" value="ECO:0007669"/>
    <property type="project" value="UniProtKB-SubCell"/>
</dbReference>
<evidence type="ECO:0000313" key="16">
    <source>
        <dbReference type="EMBL" id="ESQ91619.1"/>
    </source>
</evidence>
<feature type="transmembrane region" description="Helical" evidence="14">
    <location>
        <begin position="12"/>
        <end position="29"/>
    </location>
</feature>
<name>V4PW40_9CAUL</name>
<evidence type="ECO:0000256" key="10">
    <source>
        <dbReference type="ARBA" id="ARBA00023002"/>
    </source>
</evidence>
<accession>V4PW40</accession>
<dbReference type="PANTHER" id="PTHR40255:SF1">
    <property type="entry name" value="PROTOPORPHYRINOGEN IX OXIDASE"/>
    <property type="match status" value="1"/>
</dbReference>
<evidence type="ECO:0000256" key="15">
    <source>
        <dbReference type="PIRNR" id="PIRNR004638"/>
    </source>
</evidence>
<feature type="transmembrane region" description="Helical" evidence="14">
    <location>
        <begin position="59"/>
        <end position="80"/>
    </location>
</feature>
<protein>
    <recommendedName>
        <fullName evidence="4 14">Protoporphyrinogen IX oxidase</fullName>
        <shortName evidence="14">PPO</shortName>
        <ecNumber evidence="14 15">1.3.99.-</ecNumber>
    </recommendedName>
</protein>
<evidence type="ECO:0000256" key="2">
    <source>
        <dbReference type="ARBA" id="ARBA00005073"/>
    </source>
</evidence>
<dbReference type="EMBL" id="AWGB01000016">
    <property type="protein sequence ID" value="ESQ91619.1"/>
    <property type="molecule type" value="Genomic_DNA"/>
</dbReference>
<dbReference type="GO" id="GO:0046872">
    <property type="term" value="F:metal ion binding"/>
    <property type="evidence" value="ECO:0007669"/>
    <property type="project" value="UniProtKB-UniRule"/>
</dbReference>
<keyword evidence="6 14" id="KW-0349">Heme</keyword>
<keyword evidence="5 14" id="KW-1003">Cell membrane</keyword>
<organism evidence="16 17">
    <name type="scientific">Asticcacaulis benevestitus DSM 16100 = ATCC BAA-896</name>
    <dbReference type="NCBI Taxonomy" id="1121022"/>
    <lineage>
        <taxon>Bacteria</taxon>
        <taxon>Pseudomonadati</taxon>
        <taxon>Pseudomonadota</taxon>
        <taxon>Alphaproteobacteria</taxon>
        <taxon>Caulobacterales</taxon>
        <taxon>Caulobacteraceae</taxon>
        <taxon>Asticcacaulis</taxon>
    </lineage>
</organism>
<evidence type="ECO:0000256" key="5">
    <source>
        <dbReference type="ARBA" id="ARBA00022475"/>
    </source>
</evidence>
<evidence type="ECO:0000256" key="6">
    <source>
        <dbReference type="ARBA" id="ARBA00022617"/>
    </source>
</evidence>
<keyword evidence="9 14" id="KW-1133">Transmembrane helix</keyword>
<sequence>MNWSINWYDLFRGLHIVAVIAWMAGLLYLPRLFIYHIKHTDVTAVTDVFKVMERNLLRLIMNPAMIAVWIFGIALIVIHVRDLEGWKFFQEPWFIVKELGIVGITGYHHFLAVRFKKLQRGEPIGTESFWRKINEIPFVLAIIMVLAVTLQFGQN</sequence>
<dbReference type="PANTHER" id="PTHR40255">
    <property type="entry name" value="UPF0093 MEMBRANE PROTEIN SLR1790"/>
    <property type="match status" value="1"/>
</dbReference>
<evidence type="ECO:0000256" key="3">
    <source>
        <dbReference type="ARBA" id="ARBA00006501"/>
    </source>
</evidence>
<evidence type="ECO:0000256" key="12">
    <source>
        <dbReference type="ARBA" id="ARBA00023136"/>
    </source>
</evidence>
<keyword evidence="12 14" id="KW-0472">Membrane</keyword>
<comment type="catalytic activity">
    <reaction evidence="13 14 15">
        <text>protoporphyrinogen IX + 3 A = protoporphyrin IX + 3 AH2</text>
        <dbReference type="Rhea" id="RHEA:62000"/>
        <dbReference type="ChEBI" id="CHEBI:13193"/>
        <dbReference type="ChEBI" id="CHEBI:17499"/>
        <dbReference type="ChEBI" id="CHEBI:57306"/>
        <dbReference type="ChEBI" id="CHEBI:57307"/>
    </reaction>
</comment>
<evidence type="ECO:0000256" key="11">
    <source>
        <dbReference type="ARBA" id="ARBA00023004"/>
    </source>
</evidence>
<evidence type="ECO:0000256" key="9">
    <source>
        <dbReference type="ARBA" id="ARBA00022989"/>
    </source>
</evidence>
<comment type="subunit">
    <text evidence="14">Homodimer.</text>
</comment>
<evidence type="ECO:0000256" key="7">
    <source>
        <dbReference type="ARBA" id="ARBA00022692"/>
    </source>
</evidence>
<dbReference type="AlphaFoldDB" id="V4PW40"/>
<evidence type="ECO:0000256" key="13">
    <source>
        <dbReference type="ARBA" id="ARBA00048390"/>
    </source>
</evidence>
<comment type="function">
    <text evidence="14 15">Catalyzes the oxidation of protoporphyrinogen IX to protoporphyrin IX.</text>
</comment>
<feature type="binding site" description="axial binding residue" evidence="14">
    <location>
        <position position="15"/>
    </location>
    <ligand>
        <name>heme</name>
        <dbReference type="ChEBI" id="CHEBI:30413"/>
    </ligand>
    <ligandPart>
        <name>Fe</name>
        <dbReference type="ChEBI" id="CHEBI:18248"/>
    </ligandPart>
</feature>
<dbReference type="UniPathway" id="UPA00251">
    <property type="reaction ID" value="UER00324"/>
</dbReference>
<dbReference type="InterPro" id="IPR005265">
    <property type="entry name" value="HemJ-like"/>
</dbReference>
<comment type="cofactor">
    <cofactor evidence="14 15">
        <name>heme b</name>
        <dbReference type="ChEBI" id="CHEBI:60344"/>
    </cofactor>
    <text evidence="14 15">Binds 1 heme b (iron(II)-protoporphyrin IX) group per subunit.</text>
</comment>
<proteinExistence type="inferred from homology"/>
<comment type="similarity">
    <text evidence="3 14 15">Belongs to the HemJ family.</text>
</comment>
<dbReference type="HAMAP" id="MF_02239">
    <property type="entry name" value="HemJ"/>
    <property type="match status" value="1"/>
</dbReference>
<dbReference type="Proteomes" id="UP000017837">
    <property type="component" value="Unassembled WGS sequence"/>
</dbReference>
<dbReference type="PATRIC" id="fig|1121022.4.peg.1981"/>
<dbReference type="RefSeq" id="WP_018080702.1">
    <property type="nucleotide sequence ID" value="NZ_AQWM01000002.1"/>
</dbReference>
<comment type="caution">
    <text evidence="16">The sequence shown here is derived from an EMBL/GenBank/DDBJ whole genome shotgun (WGS) entry which is preliminary data.</text>
</comment>
<feature type="transmembrane region" description="Helical" evidence="14">
    <location>
        <begin position="136"/>
        <end position="153"/>
    </location>
</feature>
<keyword evidence="17" id="KW-1185">Reference proteome</keyword>
<feature type="transmembrane region" description="Helical" evidence="14">
    <location>
        <begin position="92"/>
        <end position="115"/>
    </location>
</feature>
<gene>
    <name evidence="16" type="ORF">ABENE_09800</name>
</gene>
<evidence type="ECO:0000256" key="8">
    <source>
        <dbReference type="ARBA" id="ARBA00022723"/>
    </source>
</evidence>
<keyword evidence="10 14" id="KW-0560">Oxidoreductase</keyword>
<reference evidence="16 17" key="1">
    <citation type="journal article" date="2014" name="Nature">
        <title>Sequential evolution of bacterial morphology by co-option of a developmental regulator.</title>
        <authorList>
            <person name="Jiang C."/>
            <person name="Brown P.J."/>
            <person name="Ducret A."/>
            <person name="Brun Y.V."/>
        </authorList>
    </citation>
    <scope>NUCLEOTIDE SEQUENCE [LARGE SCALE GENOMIC DNA]</scope>
    <source>
        <strain evidence="16 17">DSM 16100</strain>
    </source>
</reference>
<dbReference type="STRING" id="1121022.GCA_000376105_01035"/>
<dbReference type="Pfam" id="PF03653">
    <property type="entry name" value="UPF0093"/>
    <property type="match status" value="1"/>
</dbReference>
<dbReference type="eggNOG" id="COG1981">
    <property type="taxonomic scope" value="Bacteria"/>
</dbReference>
<comment type="subcellular location">
    <subcellularLocation>
        <location evidence="1 14">Cell membrane</location>
        <topology evidence="1 14">Multi-pass membrane protein</topology>
    </subcellularLocation>
</comment>
<evidence type="ECO:0000256" key="14">
    <source>
        <dbReference type="HAMAP-Rule" id="MF_02239"/>
    </source>
</evidence>
<keyword evidence="7 14" id="KW-0812">Transmembrane</keyword>
<dbReference type="GO" id="GO:0006782">
    <property type="term" value="P:protoporphyrinogen IX biosynthetic process"/>
    <property type="evidence" value="ECO:0007669"/>
    <property type="project" value="UniProtKB-UniRule"/>
</dbReference>
<dbReference type="EC" id="1.3.99.-" evidence="14 15"/>
<feature type="binding site" description="axial binding residue" evidence="14">
    <location>
        <position position="97"/>
    </location>
    <ligand>
        <name>heme</name>
        <dbReference type="ChEBI" id="CHEBI:30413"/>
    </ligand>
    <ligandPart>
        <name>Fe</name>
        <dbReference type="ChEBI" id="CHEBI:18248"/>
    </ligandPart>
</feature>
<dbReference type="PIRSF" id="PIRSF004638">
    <property type="entry name" value="UCP004638"/>
    <property type="match status" value="1"/>
</dbReference>
<keyword evidence="8 14" id="KW-0479">Metal-binding</keyword>
<evidence type="ECO:0000313" key="17">
    <source>
        <dbReference type="Proteomes" id="UP000017837"/>
    </source>
</evidence>
<evidence type="ECO:0000256" key="1">
    <source>
        <dbReference type="ARBA" id="ARBA00004651"/>
    </source>
</evidence>
<evidence type="ECO:0000256" key="4">
    <source>
        <dbReference type="ARBA" id="ARBA00017504"/>
    </source>
</evidence>
<keyword evidence="11 14" id="KW-0408">Iron</keyword>
<dbReference type="GO" id="GO:0070818">
    <property type="term" value="F:protoporphyrinogen oxidase activity"/>
    <property type="evidence" value="ECO:0007669"/>
    <property type="project" value="UniProtKB-UniRule"/>
</dbReference>